<dbReference type="Proteomes" id="UP001648503">
    <property type="component" value="Unassembled WGS sequence"/>
</dbReference>
<sequence>MEVDEKPIITADVDISSTDKCHSSNSGSRSASISEFEHLLDLTVSSGRLPAKLLLSSSTQTTRSLDGSLVPQLTLPVACILEADSATSSVLKPIWMWQSPNTVTSIGIGVFGDQTELPTVVVADTAGKLTLLKHTAAMDGDGELTTTQLDTKFSCISSMTLGNLANHTYLDVVVGDALGTVAIVLGGQQMFVRKEIGSSITCLAIESRPGRRPWVIVGDSFGAITSFDLHNSATTKTRLRDAALSVIDTSKPVCHMIRCIHPVALFDDQEICSRYLLVCDGSPFLYYLTDGNCAAVVKLPSQISCITSGYLSKQSMTNSACASNTSMTQIAVGGLDGYIYMVDKLKVELYANIDFTVTRLVPHRPPFFVLSDPDLLLCAGHCALLFVFQNKRLLHRLKTDAWVWDICSFNSKSQFVFCMLDNSVHAMRFKESDDEEGELVEE</sequence>
<evidence type="ECO:0008006" key="3">
    <source>
        <dbReference type="Google" id="ProtNLM"/>
    </source>
</evidence>
<comment type="caution">
    <text evidence="1">The sequence shown here is derived from an EMBL/GenBank/DDBJ whole genome shotgun (WGS) entry which is preliminary data.</text>
</comment>
<accession>A0ABQ8ESC7</accession>
<gene>
    <name evidence="1" type="ORF">BASA50_001241</name>
</gene>
<dbReference type="SUPFAM" id="SSF50978">
    <property type="entry name" value="WD40 repeat-like"/>
    <property type="match status" value="1"/>
</dbReference>
<proteinExistence type="predicted"/>
<dbReference type="InterPro" id="IPR036322">
    <property type="entry name" value="WD40_repeat_dom_sf"/>
</dbReference>
<protein>
    <recommendedName>
        <fullName evidence="3">Anaphase-promoting complex subunit 4 WD40 domain-containing protein</fullName>
    </recommendedName>
</protein>
<dbReference type="EMBL" id="JAFCIX010000580">
    <property type="protein sequence ID" value="KAH6585633.1"/>
    <property type="molecule type" value="Genomic_DNA"/>
</dbReference>
<reference evidence="1 2" key="1">
    <citation type="submission" date="2021-02" db="EMBL/GenBank/DDBJ databases">
        <title>Variation within the Batrachochytrium salamandrivorans European outbreak.</title>
        <authorList>
            <person name="Kelly M."/>
            <person name="Pasmans F."/>
            <person name="Shea T.P."/>
            <person name="Munoz J.F."/>
            <person name="Carranza S."/>
            <person name="Cuomo C.A."/>
            <person name="Martel A."/>
        </authorList>
    </citation>
    <scope>NUCLEOTIDE SEQUENCE [LARGE SCALE GENOMIC DNA]</scope>
    <source>
        <strain evidence="1 2">AMFP18/2</strain>
    </source>
</reference>
<evidence type="ECO:0000313" key="2">
    <source>
        <dbReference type="Proteomes" id="UP001648503"/>
    </source>
</evidence>
<name>A0ABQ8ESC7_9FUNG</name>
<organism evidence="1 2">
    <name type="scientific">Batrachochytrium salamandrivorans</name>
    <dbReference type="NCBI Taxonomy" id="1357716"/>
    <lineage>
        <taxon>Eukaryota</taxon>
        <taxon>Fungi</taxon>
        <taxon>Fungi incertae sedis</taxon>
        <taxon>Chytridiomycota</taxon>
        <taxon>Chytridiomycota incertae sedis</taxon>
        <taxon>Chytridiomycetes</taxon>
        <taxon>Rhizophydiales</taxon>
        <taxon>Rhizophydiales incertae sedis</taxon>
        <taxon>Batrachochytrium</taxon>
    </lineage>
</organism>
<keyword evidence="2" id="KW-1185">Reference proteome</keyword>
<evidence type="ECO:0000313" key="1">
    <source>
        <dbReference type="EMBL" id="KAH6585633.1"/>
    </source>
</evidence>